<dbReference type="OrthoDB" id="424490at2759"/>
<name>A0A183GDN2_HELPZ</name>
<dbReference type="WBParaSite" id="HPBE_0002036701-mRNA-1">
    <property type="protein sequence ID" value="HPBE_0002036701-mRNA-1"/>
    <property type="gene ID" value="HPBE_0002036701"/>
</dbReference>
<accession>A0A183GDN2</accession>
<accession>A0A3P8BPE6</accession>
<keyword evidence="2" id="KW-1185">Reference proteome</keyword>
<sequence length="211" mass="24027">MIAERVQEESVPGILFVDDLGTVDVRARHCGVCTNTIVQWDQWFRDVIVESFLEEQQPRRIGGPNKQPRPVEASEIHTTDSSFHLSLFRREMMRNDSRSFWDFVGVIETTTHCFPSNISGPLDIAQRRSEIPLDRIEYCVVVHRKWSTRPQTVFDVNLSVSEAAPPLCHQVAGGNALAKLPAHQFCFLPPHVPRRVEVLQTTADMDTVIRP</sequence>
<protein>
    <submittedName>
        <fullName evidence="1 3">Uncharacterized protein</fullName>
    </submittedName>
</protein>
<evidence type="ECO:0000313" key="3">
    <source>
        <dbReference type="WBParaSite" id="HPBE_0002036701-mRNA-1"/>
    </source>
</evidence>
<proteinExistence type="predicted"/>
<evidence type="ECO:0000313" key="1">
    <source>
        <dbReference type="EMBL" id="VDP19590.1"/>
    </source>
</evidence>
<reference evidence="3" key="2">
    <citation type="submission" date="2019-09" db="UniProtKB">
        <authorList>
            <consortium name="WormBaseParasite"/>
        </authorList>
    </citation>
    <scope>IDENTIFICATION</scope>
</reference>
<dbReference type="AlphaFoldDB" id="A0A183GDN2"/>
<dbReference type="Proteomes" id="UP000050761">
    <property type="component" value="Unassembled WGS sequence"/>
</dbReference>
<reference evidence="1 2" key="1">
    <citation type="submission" date="2018-11" db="EMBL/GenBank/DDBJ databases">
        <authorList>
            <consortium name="Pathogen Informatics"/>
        </authorList>
    </citation>
    <scope>NUCLEOTIDE SEQUENCE [LARGE SCALE GENOMIC DNA]</scope>
</reference>
<dbReference type="EMBL" id="UZAH01032088">
    <property type="protein sequence ID" value="VDP19590.1"/>
    <property type="molecule type" value="Genomic_DNA"/>
</dbReference>
<organism evidence="2 3">
    <name type="scientific">Heligmosomoides polygyrus</name>
    <name type="common">Parasitic roundworm</name>
    <dbReference type="NCBI Taxonomy" id="6339"/>
    <lineage>
        <taxon>Eukaryota</taxon>
        <taxon>Metazoa</taxon>
        <taxon>Ecdysozoa</taxon>
        <taxon>Nematoda</taxon>
        <taxon>Chromadorea</taxon>
        <taxon>Rhabditida</taxon>
        <taxon>Rhabditina</taxon>
        <taxon>Rhabditomorpha</taxon>
        <taxon>Strongyloidea</taxon>
        <taxon>Heligmosomidae</taxon>
        <taxon>Heligmosomoides</taxon>
    </lineage>
</organism>
<gene>
    <name evidence="1" type="ORF">HPBE_LOCUS20366</name>
</gene>
<evidence type="ECO:0000313" key="2">
    <source>
        <dbReference type="Proteomes" id="UP000050761"/>
    </source>
</evidence>